<dbReference type="OrthoDB" id="3647at2759"/>
<protein>
    <submittedName>
        <fullName evidence="3">Uncharacterized protein</fullName>
    </submittedName>
</protein>
<dbReference type="InterPro" id="IPR051706">
    <property type="entry name" value="Glycosyltransferase_domain"/>
</dbReference>
<dbReference type="PANTHER" id="PTHR32385">
    <property type="entry name" value="MANNOSYL PHOSPHORYLINOSITOL CERAMIDE SYNTHASE"/>
    <property type="match status" value="1"/>
</dbReference>
<dbReference type="GO" id="GO:0016020">
    <property type="term" value="C:membrane"/>
    <property type="evidence" value="ECO:0007669"/>
    <property type="project" value="GOC"/>
</dbReference>
<organism evidence="3 4">
    <name type="scientific">Pythium oligandrum</name>
    <name type="common">Mycoparasitic fungus</name>
    <dbReference type="NCBI Taxonomy" id="41045"/>
    <lineage>
        <taxon>Eukaryota</taxon>
        <taxon>Sar</taxon>
        <taxon>Stramenopiles</taxon>
        <taxon>Oomycota</taxon>
        <taxon>Peronosporomycetes</taxon>
        <taxon>Pythiales</taxon>
        <taxon>Pythiaceae</taxon>
        <taxon>Pythium</taxon>
    </lineage>
</organism>
<keyword evidence="2" id="KW-0812">Transmembrane</keyword>
<keyword evidence="2" id="KW-1133">Transmembrane helix</keyword>
<proteinExistence type="predicted"/>
<reference evidence="3" key="1">
    <citation type="submission" date="2019-03" db="EMBL/GenBank/DDBJ databases">
        <title>Long read genome sequence of the mycoparasitic Pythium oligandrum ATCC 38472 isolated from sugarbeet rhizosphere.</title>
        <authorList>
            <person name="Gaulin E."/>
        </authorList>
    </citation>
    <scope>NUCLEOTIDE SEQUENCE</scope>
    <source>
        <strain evidence="3">ATCC 38472_TT</strain>
    </source>
</reference>
<evidence type="ECO:0000256" key="2">
    <source>
        <dbReference type="SAM" id="Phobius"/>
    </source>
</evidence>
<dbReference type="PANTHER" id="PTHR32385:SF23">
    <property type="entry name" value="NUCLEOTIDE-DIPHOSPHO-SUGAR TRANSFERASE"/>
    <property type="match status" value="1"/>
</dbReference>
<feature type="transmembrane region" description="Helical" evidence="2">
    <location>
        <begin position="15"/>
        <end position="34"/>
    </location>
</feature>
<dbReference type="AlphaFoldDB" id="A0A8K1FEF0"/>
<accession>A0A8K1FEF0</accession>
<sequence>MGVAKNEPMTQQRRVSLGLIFVGLLFICVGRVAMVGPHLMALNQPNHTNGLRAQFASMNALQLDRYSREQARIPWLIHQSWKSVDKIPARFEPWMRSWRELNPQWQYVFWTDDDNLAIFEHVYPQYLYIAKALSKIALADMARYALLHHFGGLYADADFECVQPFGGLHEEYELFLSSEPRAHAVLLEGSDSPALCNALMASAPGHPFWVQVLESIKAKFDTESESDPVSLTGPRIVKSTYYGGFENDTRVAVLPPTYFYPEIAYWNRGNLLEKCKDRNDTAGKEVCAWLEQYPDGEFTEKTHATHHWQCTWCRGAGDETVTLSSIFPTSVYRPSFNQSNNGPKLVV</sequence>
<keyword evidence="2" id="KW-0472">Membrane</keyword>
<dbReference type="SUPFAM" id="SSF53448">
    <property type="entry name" value="Nucleotide-diphospho-sugar transferases"/>
    <property type="match status" value="1"/>
</dbReference>
<dbReference type="GO" id="GO:0051999">
    <property type="term" value="P:mannosyl-inositol phosphorylceramide biosynthetic process"/>
    <property type="evidence" value="ECO:0007669"/>
    <property type="project" value="TreeGrafter"/>
</dbReference>
<evidence type="ECO:0000313" key="4">
    <source>
        <dbReference type="Proteomes" id="UP000794436"/>
    </source>
</evidence>
<dbReference type="InterPro" id="IPR007577">
    <property type="entry name" value="GlycoTrfase_DXD_sugar-bd_CS"/>
</dbReference>
<evidence type="ECO:0000256" key="1">
    <source>
        <dbReference type="ARBA" id="ARBA00022679"/>
    </source>
</evidence>
<dbReference type="InterPro" id="IPR029044">
    <property type="entry name" value="Nucleotide-diphossugar_trans"/>
</dbReference>
<dbReference type="Proteomes" id="UP000794436">
    <property type="component" value="Unassembled WGS sequence"/>
</dbReference>
<comment type="caution">
    <text evidence="3">The sequence shown here is derived from an EMBL/GenBank/DDBJ whole genome shotgun (WGS) entry which is preliminary data.</text>
</comment>
<gene>
    <name evidence="3" type="ORF">Poli38472_008446</name>
</gene>
<keyword evidence="1" id="KW-0808">Transferase</keyword>
<evidence type="ECO:0000313" key="3">
    <source>
        <dbReference type="EMBL" id="TMW55798.1"/>
    </source>
</evidence>
<dbReference type="GO" id="GO:0000030">
    <property type="term" value="F:mannosyltransferase activity"/>
    <property type="evidence" value="ECO:0007669"/>
    <property type="project" value="TreeGrafter"/>
</dbReference>
<dbReference type="Pfam" id="PF04488">
    <property type="entry name" value="Gly_transf_sug"/>
    <property type="match status" value="1"/>
</dbReference>
<dbReference type="EMBL" id="SPLM01000146">
    <property type="protein sequence ID" value="TMW55798.1"/>
    <property type="molecule type" value="Genomic_DNA"/>
</dbReference>
<keyword evidence="4" id="KW-1185">Reference proteome</keyword>
<dbReference type="Gene3D" id="3.90.550.20">
    <property type="match status" value="1"/>
</dbReference>
<name>A0A8K1FEF0_PYTOL</name>